<dbReference type="RefSeq" id="WP_009195134.1">
    <property type="nucleotide sequence ID" value="NZ_AODQ01000034.1"/>
</dbReference>
<dbReference type="Proteomes" id="UP000011910">
    <property type="component" value="Unassembled WGS sequence"/>
</dbReference>
<name>M7N7C0_9BACT</name>
<dbReference type="EMBL" id="AODQ01000034">
    <property type="protein sequence ID" value="EMR03136.1"/>
    <property type="molecule type" value="Genomic_DNA"/>
</dbReference>
<dbReference type="GO" id="GO:0004074">
    <property type="term" value="F:biliverdin reductase [NAD(P)H] activity"/>
    <property type="evidence" value="ECO:0007669"/>
    <property type="project" value="TreeGrafter"/>
</dbReference>
<evidence type="ECO:0000313" key="2">
    <source>
        <dbReference type="EMBL" id="EMR03136.1"/>
    </source>
</evidence>
<dbReference type="InterPro" id="IPR051606">
    <property type="entry name" value="Polyketide_Oxido-like"/>
</dbReference>
<gene>
    <name evidence="2" type="ORF">ADICEAN_01737</name>
</gene>
<sequence length="211" mass="23143">MKKIALFGATGQTGQKFLEAALAKGYSVKALVRDARKLPQASDRLEIIQGDVLTAKDVEETIKGTDVVVSLFGHVKGSPAWLQTNGTRNIVSAMNRQQVERIISLSGGGLPYPDKDRPKLADHLIRTIMKLAVPKILNDAIAHADVLKSSSVTWVIVRAPRLTNGPAKGNYRVGWVGVHASTTISRADLAHFLLRQVEEQQFNFQMPFVSY</sequence>
<dbReference type="PANTHER" id="PTHR43355:SF2">
    <property type="entry name" value="FLAVIN REDUCTASE (NADPH)"/>
    <property type="match status" value="1"/>
</dbReference>
<reference evidence="2 3" key="1">
    <citation type="journal article" date="2013" name="Genome Announc.">
        <title>Draft Genome Sequence of Cesiribacter andamanensis Strain AMV16T, Isolated from a Soil Sample from a Mud Volcano in the Andaman Islands, India.</title>
        <authorList>
            <person name="Shivaji S."/>
            <person name="Ara S."/>
            <person name="Begum Z."/>
            <person name="Srinivas T.N."/>
            <person name="Singh A."/>
            <person name="Kumar Pinnaka A."/>
        </authorList>
    </citation>
    <scope>NUCLEOTIDE SEQUENCE [LARGE SCALE GENOMIC DNA]</scope>
    <source>
        <strain evidence="2 3">AMV16</strain>
    </source>
</reference>
<evidence type="ECO:0000259" key="1">
    <source>
        <dbReference type="Pfam" id="PF13460"/>
    </source>
</evidence>
<dbReference type="InterPro" id="IPR036291">
    <property type="entry name" value="NAD(P)-bd_dom_sf"/>
</dbReference>
<dbReference type="CDD" id="cd05244">
    <property type="entry name" value="BVR-B_like_SDR_a"/>
    <property type="match status" value="1"/>
</dbReference>
<dbReference type="AlphaFoldDB" id="M7N7C0"/>
<comment type="caution">
    <text evidence="2">The sequence shown here is derived from an EMBL/GenBank/DDBJ whole genome shotgun (WGS) entry which is preliminary data.</text>
</comment>
<proteinExistence type="predicted"/>
<dbReference type="SUPFAM" id="SSF51735">
    <property type="entry name" value="NAD(P)-binding Rossmann-fold domains"/>
    <property type="match status" value="1"/>
</dbReference>
<dbReference type="InterPro" id="IPR016040">
    <property type="entry name" value="NAD(P)-bd_dom"/>
</dbReference>
<dbReference type="Gene3D" id="3.40.50.720">
    <property type="entry name" value="NAD(P)-binding Rossmann-like Domain"/>
    <property type="match status" value="1"/>
</dbReference>
<dbReference type="GO" id="GO:0042602">
    <property type="term" value="F:riboflavin reductase (NADPH) activity"/>
    <property type="evidence" value="ECO:0007669"/>
    <property type="project" value="TreeGrafter"/>
</dbReference>
<organism evidence="2 3">
    <name type="scientific">Cesiribacter andamanensis AMV16</name>
    <dbReference type="NCBI Taxonomy" id="1279009"/>
    <lineage>
        <taxon>Bacteria</taxon>
        <taxon>Pseudomonadati</taxon>
        <taxon>Bacteroidota</taxon>
        <taxon>Cytophagia</taxon>
        <taxon>Cytophagales</taxon>
        <taxon>Cesiribacteraceae</taxon>
        <taxon>Cesiribacter</taxon>
    </lineage>
</organism>
<feature type="domain" description="NAD(P)-binding" evidence="1">
    <location>
        <begin position="8"/>
        <end position="199"/>
    </location>
</feature>
<dbReference type="OrthoDB" id="9790734at2"/>
<protein>
    <recommendedName>
        <fullName evidence="1">NAD(P)-binding domain-containing protein</fullName>
    </recommendedName>
</protein>
<keyword evidence="3" id="KW-1185">Reference proteome</keyword>
<dbReference type="Pfam" id="PF13460">
    <property type="entry name" value="NAD_binding_10"/>
    <property type="match status" value="1"/>
</dbReference>
<dbReference type="PATRIC" id="fig|1279009.4.peg.1766"/>
<accession>M7N7C0</accession>
<dbReference type="PANTHER" id="PTHR43355">
    <property type="entry name" value="FLAVIN REDUCTASE (NADPH)"/>
    <property type="match status" value="1"/>
</dbReference>
<evidence type="ECO:0000313" key="3">
    <source>
        <dbReference type="Proteomes" id="UP000011910"/>
    </source>
</evidence>
<dbReference type="STRING" id="1279009.ADICEAN_01737"/>
<dbReference type="eggNOG" id="COG0702">
    <property type="taxonomic scope" value="Bacteria"/>
</dbReference>